<keyword evidence="5" id="KW-1185">Reference proteome</keyword>
<gene>
    <name evidence="4" type="primary">ratA</name>
    <name evidence="4" type="ORF">MSZNOR_2742</name>
</gene>
<dbReference type="PANTHER" id="PTHR12901:SF10">
    <property type="entry name" value="COENZYME Q-BINDING PROTEIN COQ10, MITOCHONDRIAL"/>
    <property type="match status" value="1"/>
</dbReference>
<protein>
    <submittedName>
        <fullName evidence="4">Ribosome association toxin RatA</fullName>
    </submittedName>
</protein>
<keyword evidence="2" id="KW-1277">Toxin-antitoxin system</keyword>
<dbReference type="Gene3D" id="3.30.530.20">
    <property type="match status" value="1"/>
</dbReference>
<proteinExistence type="inferred from homology"/>
<evidence type="ECO:0000313" key="4">
    <source>
        <dbReference type="EMBL" id="CAI8863643.1"/>
    </source>
</evidence>
<dbReference type="CDD" id="cd07813">
    <property type="entry name" value="COQ10p_like"/>
    <property type="match status" value="1"/>
</dbReference>
<accession>A0ABN8X9A3</accession>
<reference evidence="4 5" key="1">
    <citation type="submission" date="2023-03" db="EMBL/GenBank/DDBJ databases">
        <authorList>
            <person name="Pearce D."/>
        </authorList>
    </citation>
    <scope>NUCLEOTIDE SEQUENCE [LARGE SCALE GENOMIC DNA]</scope>
    <source>
        <strain evidence="4">Msz</strain>
    </source>
</reference>
<feature type="domain" description="Coenzyme Q-binding protein COQ10 START" evidence="3">
    <location>
        <begin position="10"/>
        <end position="135"/>
    </location>
</feature>
<evidence type="ECO:0000313" key="5">
    <source>
        <dbReference type="Proteomes" id="UP001162030"/>
    </source>
</evidence>
<evidence type="ECO:0000256" key="1">
    <source>
        <dbReference type="ARBA" id="ARBA00008918"/>
    </source>
</evidence>
<comment type="similarity">
    <text evidence="1">Belongs to the ribosome association toxin RatA family.</text>
</comment>
<dbReference type="RefSeq" id="WP_026611395.1">
    <property type="nucleotide sequence ID" value="NZ_OX458333.1"/>
</dbReference>
<dbReference type="Pfam" id="PF03364">
    <property type="entry name" value="Polyketide_cyc"/>
    <property type="match status" value="1"/>
</dbReference>
<dbReference type="EMBL" id="OX458333">
    <property type="protein sequence ID" value="CAI8863643.1"/>
    <property type="molecule type" value="Genomic_DNA"/>
</dbReference>
<dbReference type="SUPFAM" id="SSF55961">
    <property type="entry name" value="Bet v1-like"/>
    <property type="match status" value="1"/>
</dbReference>
<name>A0ABN8X9A3_9GAMM</name>
<evidence type="ECO:0000256" key="2">
    <source>
        <dbReference type="ARBA" id="ARBA00022649"/>
    </source>
</evidence>
<dbReference type="Proteomes" id="UP001162030">
    <property type="component" value="Chromosome"/>
</dbReference>
<organism evidence="4 5">
    <name type="scientific">Methylocaldum szegediense</name>
    <dbReference type="NCBI Taxonomy" id="73780"/>
    <lineage>
        <taxon>Bacteria</taxon>
        <taxon>Pseudomonadati</taxon>
        <taxon>Pseudomonadota</taxon>
        <taxon>Gammaproteobacteria</taxon>
        <taxon>Methylococcales</taxon>
        <taxon>Methylococcaceae</taxon>
        <taxon>Methylocaldum</taxon>
    </lineage>
</organism>
<dbReference type="InterPro" id="IPR023393">
    <property type="entry name" value="START-like_dom_sf"/>
</dbReference>
<sequence length="160" mass="17834">MAVICTSVCVNYTPKEMYDLVNDVQSYPSYLPLCTHVKLHSKTSDSLKATITLSKGKIKFSFTTENSMVESKQIRMNLVEGPFKHLRGQWRFEPIATGGCEATFRLDFEFANALLGMAFGGFFKEVTESFVEAFCKQAAKKYGERPSHPPEAVVGQGTLT</sequence>
<evidence type="ECO:0000259" key="3">
    <source>
        <dbReference type="Pfam" id="PF03364"/>
    </source>
</evidence>
<dbReference type="PANTHER" id="PTHR12901">
    <property type="entry name" value="SPERM PROTEIN HOMOLOG"/>
    <property type="match status" value="1"/>
</dbReference>
<dbReference type="InterPro" id="IPR005031">
    <property type="entry name" value="COQ10_START"/>
</dbReference>
<dbReference type="InterPro" id="IPR044996">
    <property type="entry name" value="COQ10-like"/>
</dbReference>